<sequence>MTPHGEEIVPVQARAGSDLDVDIFDVANWFLSKDSLQHKKLQKLCYYAVAWSYALLERPVCKNDLFEAWVHGPVNSDLFTKYRTNGWLPIQKLSQAAASKFDPLSEEVLEFVWESYGDLTQFQLENLSHSEIPWQKARGGIPETERSNEIINPEDMKRFYRELFEENQND</sequence>
<dbReference type="Pfam" id="PF13274">
    <property type="entry name" value="SocA_Panacea"/>
    <property type="match status" value="1"/>
</dbReference>
<evidence type="ECO:0000259" key="1">
    <source>
        <dbReference type="Pfam" id="PF13274"/>
    </source>
</evidence>
<dbReference type="Proteomes" id="UP001303587">
    <property type="component" value="Chromosome"/>
</dbReference>
<accession>A0AA96V667</accession>
<evidence type="ECO:0000313" key="3">
    <source>
        <dbReference type="Proteomes" id="UP001303587"/>
    </source>
</evidence>
<dbReference type="AlphaFoldDB" id="A0AA96V667"/>
<feature type="domain" description="Antitoxin SocA-like Panacea" evidence="1">
    <location>
        <begin position="41"/>
        <end position="135"/>
    </location>
</feature>
<proteinExistence type="predicted"/>
<dbReference type="InterPro" id="IPR025272">
    <property type="entry name" value="SocA_Panacea"/>
</dbReference>
<name>A0AA96V667_9EURY</name>
<reference evidence="2 3" key="1">
    <citation type="submission" date="2023-07" db="EMBL/GenBank/DDBJ databases">
        <title>Closed genoem sequence of Methanosarcinaceae archaeon Ac7.</title>
        <authorList>
            <person name="Poehlein A."/>
            <person name="Protasov E."/>
            <person name="Platt K."/>
            <person name="Reeh H."/>
            <person name="Daniel R."/>
            <person name="Brune A."/>
        </authorList>
    </citation>
    <scope>NUCLEOTIDE SEQUENCE [LARGE SCALE GENOMIC DNA]</scope>
    <source>
        <strain evidence="2 3">Ac7</strain>
    </source>
</reference>
<dbReference type="RefSeq" id="WP_338102548.1">
    <property type="nucleotide sequence ID" value="NZ_CP131060.1"/>
</dbReference>
<keyword evidence="3" id="KW-1185">Reference proteome</keyword>
<dbReference type="GeneID" id="89230887"/>
<gene>
    <name evidence="2" type="ORF">MsAc7_17930</name>
</gene>
<organism evidence="2 3">
    <name type="scientific">Methanolapillus millepedarum</name>
    <dbReference type="NCBI Taxonomy" id="3028296"/>
    <lineage>
        <taxon>Archaea</taxon>
        <taxon>Methanobacteriati</taxon>
        <taxon>Methanobacteriota</taxon>
        <taxon>Stenosarchaea group</taxon>
        <taxon>Methanomicrobia</taxon>
        <taxon>Methanosarcinales</taxon>
        <taxon>Methanosarcinaceae</taxon>
        <taxon>Methanolapillus</taxon>
    </lineage>
</organism>
<dbReference type="EMBL" id="CP131060">
    <property type="protein sequence ID" value="WNY26220.1"/>
    <property type="molecule type" value="Genomic_DNA"/>
</dbReference>
<evidence type="ECO:0000313" key="2">
    <source>
        <dbReference type="EMBL" id="WNY26220.1"/>
    </source>
</evidence>
<protein>
    <recommendedName>
        <fullName evidence="1">Antitoxin SocA-like Panacea domain-containing protein</fullName>
    </recommendedName>
</protein>